<feature type="compositionally biased region" description="Basic and acidic residues" evidence="5">
    <location>
        <begin position="224"/>
        <end position="244"/>
    </location>
</feature>
<evidence type="ECO:0000256" key="2">
    <source>
        <dbReference type="ARBA" id="ARBA00012452"/>
    </source>
</evidence>
<gene>
    <name evidence="8" type="primary">URE2_3</name>
    <name evidence="8" type="ORF">OHC33_009553</name>
</gene>
<evidence type="ECO:0000256" key="1">
    <source>
        <dbReference type="ARBA" id="ARBA00007409"/>
    </source>
</evidence>
<reference evidence="8 9" key="1">
    <citation type="submission" date="2022-12" db="EMBL/GenBank/DDBJ databases">
        <title>Genomic features and morphological characterization of a novel Knufia sp. strain isolated from spacecraft assembly facility.</title>
        <authorList>
            <person name="Teixeira M."/>
            <person name="Chander A.M."/>
            <person name="Stajich J.E."/>
            <person name="Venkateswaran K."/>
        </authorList>
    </citation>
    <scope>NUCLEOTIDE SEQUENCE [LARGE SCALE GENOMIC DNA]</scope>
    <source>
        <strain evidence="8 9">FJI-L2-BK-P2</strain>
    </source>
</reference>
<dbReference type="Pfam" id="PF13409">
    <property type="entry name" value="GST_N_2"/>
    <property type="match status" value="1"/>
</dbReference>
<comment type="catalytic activity">
    <reaction evidence="4">
        <text>RX + glutathione = an S-substituted glutathione + a halide anion + H(+)</text>
        <dbReference type="Rhea" id="RHEA:16437"/>
        <dbReference type="ChEBI" id="CHEBI:15378"/>
        <dbReference type="ChEBI" id="CHEBI:16042"/>
        <dbReference type="ChEBI" id="CHEBI:17792"/>
        <dbReference type="ChEBI" id="CHEBI:57925"/>
        <dbReference type="ChEBI" id="CHEBI:90779"/>
        <dbReference type="EC" id="2.5.1.18"/>
    </reaction>
</comment>
<name>A0AAN8EGY8_9EURO</name>
<dbReference type="EMBL" id="JAKLMC020000036">
    <property type="protein sequence ID" value="KAK5949380.1"/>
    <property type="molecule type" value="Genomic_DNA"/>
</dbReference>
<dbReference type="InterPro" id="IPR004046">
    <property type="entry name" value="GST_C"/>
</dbReference>
<dbReference type="PANTHER" id="PTHR44051">
    <property type="entry name" value="GLUTATHIONE S-TRANSFERASE-RELATED"/>
    <property type="match status" value="1"/>
</dbReference>
<dbReference type="SUPFAM" id="SSF47616">
    <property type="entry name" value="GST C-terminal domain-like"/>
    <property type="match status" value="1"/>
</dbReference>
<dbReference type="EC" id="2.5.1.18" evidence="2"/>
<sequence length="244" mass="27703">MKPIKVWVSSSGPNPWKPVLILEELSLPYTLEKLTFDKLVSPEYRRVNPVGKVPAVEDPNTDVLIWESGAIILYLIEQYDTQHKLSHSTVQEKALSYQWLMYQMSGQGPFFGQAAWFTVLHPENVPSAIERYVKQVHIVLGTLDGALKGKTWLVGEKCTYVDLAFFPWNEIIPLALALPVGETPLSQYANVSAWHERMKQMESVKKVWATRQAQMDAENMGEDGLPKDRKIEDMVKSLDEASKT</sequence>
<dbReference type="SFLD" id="SFLDG01151">
    <property type="entry name" value="Main.2:_Nu-like"/>
    <property type="match status" value="1"/>
</dbReference>
<comment type="caution">
    <text evidence="8">The sequence shown here is derived from an EMBL/GenBank/DDBJ whole genome shotgun (WGS) entry which is preliminary data.</text>
</comment>
<feature type="domain" description="GST N-terminal" evidence="6">
    <location>
        <begin position="2"/>
        <end position="83"/>
    </location>
</feature>
<feature type="domain" description="GST C-terminal" evidence="7">
    <location>
        <begin position="89"/>
        <end position="217"/>
    </location>
</feature>
<dbReference type="PANTHER" id="PTHR44051:SF20">
    <property type="entry name" value="GLUTATHIONE TRANSFERASE 1 (EUROFUNG)"/>
    <property type="match status" value="1"/>
</dbReference>
<keyword evidence="9" id="KW-1185">Reference proteome</keyword>
<keyword evidence="3 8" id="KW-0808">Transferase</keyword>
<protein>
    <recommendedName>
        <fullName evidence="2">glutathione transferase</fullName>
        <ecNumber evidence="2">2.5.1.18</ecNumber>
    </recommendedName>
</protein>
<dbReference type="GO" id="GO:0004364">
    <property type="term" value="F:glutathione transferase activity"/>
    <property type="evidence" value="ECO:0007669"/>
    <property type="project" value="UniProtKB-EC"/>
</dbReference>
<evidence type="ECO:0000259" key="6">
    <source>
        <dbReference type="PROSITE" id="PS50404"/>
    </source>
</evidence>
<dbReference type="InterPro" id="IPR004045">
    <property type="entry name" value="Glutathione_S-Trfase_N"/>
</dbReference>
<evidence type="ECO:0000313" key="8">
    <source>
        <dbReference type="EMBL" id="KAK5949380.1"/>
    </source>
</evidence>
<organism evidence="8 9">
    <name type="scientific">Knufia fluminis</name>
    <dbReference type="NCBI Taxonomy" id="191047"/>
    <lineage>
        <taxon>Eukaryota</taxon>
        <taxon>Fungi</taxon>
        <taxon>Dikarya</taxon>
        <taxon>Ascomycota</taxon>
        <taxon>Pezizomycotina</taxon>
        <taxon>Eurotiomycetes</taxon>
        <taxon>Chaetothyriomycetidae</taxon>
        <taxon>Chaetothyriales</taxon>
        <taxon>Trichomeriaceae</taxon>
        <taxon>Knufia</taxon>
    </lineage>
</organism>
<dbReference type="Proteomes" id="UP001316803">
    <property type="component" value="Unassembled WGS sequence"/>
</dbReference>
<proteinExistence type="inferred from homology"/>
<dbReference type="CDD" id="cd03048">
    <property type="entry name" value="GST_N_Ure2p_like"/>
    <property type="match status" value="1"/>
</dbReference>
<accession>A0AAN8EGY8</accession>
<dbReference type="PROSITE" id="PS50405">
    <property type="entry name" value="GST_CTER"/>
    <property type="match status" value="1"/>
</dbReference>
<evidence type="ECO:0000259" key="7">
    <source>
        <dbReference type="PROSITE" id="PS50405"/>
    </source>
</evidence>
<feature type="region of interest" description="Disordered" evidence="5">
    <location>
        <begin position="218"/>
        <end position="244"/>
    </location>
</feature>
<dbReference type="Gene3D" id="1.20.1050.130">
    <property type="match status" value="1"/>
</dbReference>
<comment type="similarity">
    <text evidence="1">Belongs to the GST superfamily.</text>
</comment>
<dbReference type="PROSITE" id="PS50404">
    <property type="entry name" value="GST_NTER"/>
    <property type="match status" value="1"/>
</dbReference>
<dbReference type="Pfam" id="PF00043">
    <property type="entry name" value="GST_C"/>
    <property type="match status" value="1"/>
</dbReference>
<evidence type="ECO:0000313" key="9">
    <source>
        <dbReference type="Proteomes" id="UP001316803"/>
    </source>
</evidence>
<dbReference type="InterPro" id="IPR036249">
    <property type="entry name" value="Thioredoxin-like_sf"/>
</dbReference>
<dbReference type="SFLD" id="SFLDS00019">
    <property type="entry name" value="Glutathione_Transferase_(cytos"/>
    <property type="match status" value="1"/>
</dbReference>
<dbReference type="InterPro" id="IPR010987">
    <property type="entry name" value="Glutathione-S-Trfase_C-like"/>
</dbReference>
<dbReference type="InterPro" id="IPR036282">
    <property type="entry name" value="Glutathione-S-Trfase_C_sf"/>
</dbReference>
<dbReference type="InterPro" id="IPR040079">
    <property type="entry name" value="Glutathione_S-Trfase"/>
</dbReference>
<evidence type="ECO:0000256" key="3">
    <source>
        <dbReference type="ARBA" id="ARBA00022679"/>
    </source>
</evidence>
<dbReference type="AlphaFoldDB" id="A0AAN8EGY8"/>
<evidence type="ECO:0000256" key="5">
    <source>
        <dbReference type="SAM" id="MobiDB-lite"/>
    </source>
</evidence>
<evidence type="ECO:0000256" key="4">
    <source>
        <dbReference type="ARBA" id="ARBA00047960"/>
    </source>
</evidence>
<dbReference type="SFLD" id="SFLDG00358">
    <property type="entry name" value="Main_(cytGST)"/>
    <property type="match status" value="1"/>
</dbReference>
<dbReference type="SUPFAM" id="SSF52833">
    <property type="entry name" value="Thioredoxin-like"/>
    <property type="match status" value="1"/>
</dbReference>